<dbReference type="PANTHER" id="PTHR43133">
    <property type="entry name" value="RNA POLYMERASE ECF-TYPE SIGMA FACTO"/>
    <property type="match status" value="1"/>
</dbReference>
<name>A0A3Q9QV55_9BACI</name>
<sequence length="232" mass="27241">MSHKLNVSSSHTDDDVFWTEQYPKLQRYCRFLTQNKWDGDDIAQETFLKALKYTAHPKQISAALLNKIAYHHWVDLIRKRKHETIVAETEEQSLFFKNPFDEIKDSVDFLLKQFTPKQAVIFLLKEGFQYQVREIAEILGTTEMAVKSNLHRAKKRLEKTNDEEQSFSIDSFWEEEEREQLSELFYESLQKQDPGFLIKMIPSIRSVSDVPQLALKRRVQTHSPSSTLLMAA</sequence>
<dbReference type="InterPro" id="IPR014284">
    <property type="entry name" value="RNA_pol_sigma-70_dom"/>
</dbReference>
<dbReference type="InterPro" id="IPR036388">
    <property type="entry name" value="WH-like_DNA-bd_sf"/>
</dbReference>
<keyword evidence="3" id="KW-0731">Sigma factor</keyword>
<dbReference type="EMBL" id="CP022572">
    <property type="protein sequence ID" value="AZU62465.1"/>
    <property type="molecule type" value="Genomic_DNA"/>
</dbReference>
<dbReference type="InterPro" id="IPR013249">
    <property type="entry name" value="RNA_pol_sigma70_r4_t2"/>
</dbReference>
<comment type="similarity">
    <text evidence="1">Belongs to the sigma-70 factor family. ECF subfamily.</text>
</comment>
<dbReference type="GO" id="GO:0016987">
    <property type="term" value="F:sigma factor activity"/>
    <property type="evidence" value="ECO:0007669"/>
    <property type="project" value="UniProtKB-KW"/>
</dbReference>
<accession>A0A3Q9QV55</accession>
<keyword evidence="9" id="KW-1185">Reference proteome</keyword>
<gene>
    <name evidence="8" type="ORF">CHR53_14920</name>
</gene>
<feature type="domain" description="RNA polymerase sigma-70 region 2" evidence="6">
    <location>
        <begin position="21"/>
        <end position="81"/>
    </location>
</feature>
<evidence type="ECO:0000256" key="2">
    <source>
        <dbReference type="ARBA" id="ARBA00023015"/>
    </source>
</evidence>
<evidence type="ECO:0000313" key="9">
    <source>
        <dbReference type="Proteomes" id="UP000282892"/>
    </source>
</evidence>
<dbReference type="OrthoDB" id="2381154at2"/>
<dbReference type="Pfam" id="PF04542">
    <property type="entry name" value="Sigma70_r2"/>
    <property type="match status" value="1"/>
</dbReference>
<dbReference type="GO" id="GO:0003677">
    <property type="term" value="F:DNA binding"/>
    <property type="evidence" value="ECO:0007669"/>
    <property type="project" value="UniProtKB-KW"/>
</dbReference>
<protein>
    <submittedName>
        <fullName evidence="8">RNA polymerase subunit sigma</fullName>
    </submittedName>
</protein>
<keyword evidence="4" id="KW-0238">DNA-binding</keyword>
<evidence type="ECO:0000256" key="4">
    <source>
        <dbReference type="ARBA" id="ARBA00023125"/>
    </source>
</evidence>
<proteinExistence type="inferred from homology"/>
<dbReference type="AlphaFoldDB" id="A0A3Q9QV55"/>
<evidence type="ECO:0000259" key="6">
    <source>
        <dbReference type="Pfam" id="PF04542"/>
    </source>
</evidence>
<dbReference type="SUPFAM" id="SSF88946">
    <property type="entry name" value="Sigma2 domain of RNA polymerase sigma factors"/>
    <property type="match status" value="1"/>
</dbReference>
<feature type="domain" description="RNA polymerase sigma factor 70 region 4 type 2" evidence="7">
    <location>
        <begin position="107"/>
        <end position="157"/>
    </location>
</feature>
<evidence type="ECO:0000256" key="1">
    <source>
        <dbReference type="ARBA" id="ARBA00010641"/>
    </source>
</evidence>
<dbReference type="Pfam" id="PF08281">
    <property type="entry name" value="Sigma70_r4_2"/>
    <property type="match status" value="1"/>
</dbReference>
<dbReference type="Gene3D" id="1.10.10.10">
    <property type="entry name" value="Winged helix-like DNA-binding domain superfamily/Winged helix DNA-binding domain"/>
    <property type="match status" value="1"/>
</dbReference>
<dbReference type="KEGG" id="nmk:CHR53_14920"/>
<dbReference type="InterPro" id="IPR007627">
    <property type="entry name" value="RNA_pol_sigma70_r2"/>
</dbReference>
<organism evidence="8 9">
    <name type="scientific">Neobacillus mesonae</name>
    <dbReference type="NCBI Taxonomy" id="1193713"/>
    <lineage>
        <taxon>Bacteria</taxon>
        <taxon>Bacillati</taxon>
        <taxon>Bacillota</taxon>
        <taxon>Bacilli</taxon>
        <taxon>Bacillales</taxon>
        <taxon>Bacillaceae</taxon>
        <taxon>Neobacillus</taxon>
    </lineage>
</organism>
<dbReference type="Gene3D" id="1.10.1740.10">
    <property type="match status" value="1"/>
</dbReference>
<dbReference type="CDD" id="cd06171">
    <property type="entry name" value="Sigma70_r4"/>
    <property type="match status" value="1"/>
</dbReference>
<dbReference type="InterPro" id="IPR039425">
    <property type="entry name" value="RNA_pol_sigma-70-like"/>
</dbReference>
<keyword evidence="2" id="KW-0805">Transcription regulation</keyword>
<evidence type="ECO:0000313" key="8">
    <source>
        <dbReference type="EMBL" id="AZU62465.1"/>
    </source>
</evidence>
<dbReference type="SUPFAM" id="SSF88659">
    <property type="entry name" value="Sigma3 and sigma4 domains of RNA polymerase sigma factors"/>
    <property type="match status" value="1"/>
</dbReference>
<evidence type="ECO:0000259" key="7">
    <source>
        <dbReference type="Pfam" id="PF08281"/>
    </source>
</evidence>
<dbReference type="STRING" id="1193713.GCA_001636315_05431"/>
<reference evidence="8 9" key="1">
    <citation type="submission" date="2017-07" db="EMBL/GenBank/DDBJ databases">
        <title>The complete genome sequence of Bacillus mesonae strain H20-5, an efficient strain improving plant abiotic stress resistance.</title>
        <authorList>
            <person name="Kim S.Y."/>
            <person name="Song H."/>
            <person name="Sang M.K."/>
            <person name="Weon H.-Y."/>
            <person name="Song J."/>
        </authorList>
    </citation>
    <scope>NUCLEOTIDE SEQUENCE [LARGE SCALE GENOMIC DNA]</scope>
    <source>
        <strain evidence="8 9">H20-5</strain>
    </source>
</reference>
<dbReference type="GO" id="GO:0006352">
    <property type="term" value="P:DNA-templated transcription initiation"/>
    <property type="evidence" value="ECO:0007669"/>
    <property type="project" value="InterPro"/>
</dbReference>
<evidence type="ECO:0000256" key="5">
    <source>
        <dbReference type="ARBA" id="ARBA00023163"/>
    </source>
</evidence>
<keyword evidence="5" id="KW-0804">Transcription</keyword>
<dbReference type="NCBIfam" id="TIGR02937">
    <property type="entry name" value="sigma70-ECF"/>
    <property type="match status" value="1"/>
</dbReference>
<dbReference type="Proteomes" id="UP000282892">
    <property type="component" value="Chromosome"/>
</dbReference>
<dbReference type="RefSeq" id="WP_127487171.1">
    <property type="nucleotide sequence ID" value="NZ_CP022572.1"/>
</dbReference>
<dbReference type="InterPro" id="IPR013324">
    <property type="entry name" value="RNA_pol_sigma_r3/r4-like"/>
</dbReference>
<dbReference type="PANTHER" id="PTHR43133:SF8">
    <property type="entry name" value="RNA POLYMERASE SIGMA FACTOR HI_1459-RELATED"/>
    <property type="match status" value="1"/>
</dbReference>
<dbReference type="InterPro" id="IPR013325">
    <property type="entry name" value="RNA_pol_sigma_r2"/>
</dbReference>
<evidence type="ECO:0000256" key="3">
    <source>
        <dbReference type="ARBA" id="ARBA00023082"/>
    </source>
</evidence>